<reference evidence="1" key="2">
    <citation type="journal article" date="2023" name="Food Microbiol.">
        <title>Evaluation of the fermentation potential of lactic acid bacteria isolated from herbs, fruits and vegetables as starter cultures in nut-based milk alternatives.</title>
        <authorList>
            <person name="Huang W."/>
            <person name="Dong A."/>
            <person name="Pham H.T."/>
            <person name="Zhou C."/>
            <person name="Huo Z."/>
            <person name="Watjen A.P."/>
            <person name="Prakash S."/>
            <person name="Bang-Berthelsen C.H."/>
            <person name="Turner M.S."/>
        </authorList>
    </citation>
    <scope>NUCLEOTIDE SEQUENCE</scope>
    <source>
        <strain evidence="1">593</strain>
    </source>
</reference>
<evidence type="ECO:0000313" key="2">
    <source>
        <dbReference type="Proteomes" id="UP001152820"/>
    </source>
</evidence>
<sequence length="197" mass="23280">MFDRPIILNKHILEPYILSVNFKEKKTIKFDFEKYESKVNDENPYLLDFSMQVLDTMAFPDSKYLLTHLEEITSFNEFFIAIGEEKGNEEIVPLSIESLCFKFNNGNNIREFDKHFKEKIPLDFNGGMHLYGIYDKQLKYFREEEYASYHEALNDFGTYIKEIIENEEEEEFKASIAKFSLTQILKLAGYKIIEKAG</sequence>
<name>A0AB35KE00_9LACT</name>
<dbReference type="RefSeq" id="WP_278201618.1">
    <property type="nucleotide sequence ID" value="NZ_JAOWLO010000008.1"/>
</dbReference>
<dbReference type="Proteomes" id="UP001152820">
    <property type="component" value="Unassembled WGS sequence"/>
</dbReference>
<dbReference type="EMBL" id="JAOWLO010000008">
    <property type="protein sequence ID" value="MDG5049573.1"/>
    <property type="molecule type" value="Genomic_DNA"/>
</dbReference>
<gene>
    <name evidence="1" type="ORF">OGZ38_10495</name>
</gene>
<accession>A0AB35KE00</accession>
<organism evidence="1 2">
    <name type="scientific">Lactococcus lactis</name>
    <dbReference type="NCBI Taxonomy" id="1358"/>
    <lineage>
        <taxon>Bacteria</taxon>
        <taxon>Bacillati</taxon>
        <taxon>Bacillota</taxon>
        <taxon>Bacilli</taxon>
        <taxon>Lactobacillales</taxon>
        <taxon>Streptococcaceae</taxon>
        <taxon>Lactococcus</taxon>
    </lineage>
</organism>
<reference evidence="1" key="1">
    <citation type="submission" date="2022-10" db="EMBL/GenBank/DDBJ databases">
        <authorList>
            <person name="Turner M.S."/>
            <person name="Huang W."/>
        </authorList>
    </citation>
    <scope>NUCLEOTIDE SEQUENCE</scope>
    <source>
        <strain evidence="1">593</strain>
    </source>
</reference>
<protein>
    <submittedName>
        <fullName evidence="1">Uncharacterized protein</fullName>
    </submittedName>
</protein>
<evidence type="ECO:0000313" key="1">
    <source>
        <dbReference type="EMBL" id="MDG5049573.1"/>
    </source>
</evidence>
<proteinExistence type="predicted"/>
<comment type="caution">
    <text evidence="1">The sequence shown here is derived from an EMBL/GenBank/DDBJ whole genome shotgun (WGS) entry which is preliminary data.</text>
</comment>
<dbReference type="AlphaFoldDB" id="A0AB35KE00"/>